<dbReference type="Proteomes" id="UP001249076">
    <property type="component" value="Unassembled WGS sequence"/>
</dbReference>
<dbReference type="EMBL" id="JAVDTS010000005">
    <property type="protein sequence ID" value="MDR6838626.1"/>
    <property type="molecule type" value="Genomic_DNA"/>
</dbReference>
<dbReference type="PANTHER" id="PTHR20935:SF1">
    <property type="entry name" value="SLL1549 PROTEIN"/>
    <property type="match status" value="1"/>
</dbReference>
<reference evidence="2 4" key="1">
    <citation type="submission" date="2023-07" db="EMBL/GenBank/DDBJ databases">
        <title>Sorghum-associated microbial communities from plants grown in Nebraska, USA.</title>
        <authorList>
            <person name="Schachtman D."/>
        </authorList>
    </citation>
    <scope>NUCLEOTIDE SEQUENCE</scope>
    <source>
        <strain evidence="3 4">BE105</strain>
        <strain evidence="2">BE69</strain>
    </source>
</reference>
<dbReference type="RefSeq" id="WP_209819907.1">
    <property type="nucleotide sequence ID" value="NZ_JAVDTL010000004.1"/>
</dbReference>
<comment type="caution">
    <text evidence="2">The sequence shown here is derived from an EMBL/GenBank/DDBJ whole genome shotgun (WGS) entry which is preliminary data.</text>
</comment>
<evidence type="ECO:0000313" key="4">
    <source>
        <dbReference type="Proteomes" id="UP001249076"/>
    </source>
</evidence>
<evidence type="ECO:0000256" key="1">
    <source>
        <dbReference type="ARBA" id="ARBA00022801"/>
    </source>
</evidence>
<dbReference type="EMBL" id="JAVDTL010000004">
    <property type="protein sequence ID" value="MDR6767404.1"/>
    <property type="molecule type" value="Genomic_DNA"/>
</dbReference>
<accession>A0AAJ2BSA6</accession>
<keyword evidence="4" id="KW-1185">Reference proteome</keyword>
<protein>
    <submittedName>
        <fullName evidence="2">Phosphohistidine phosphatase SixA</fullName>
    </submittedName>
</protein>
<dbReference type="CDD" id="cd07040">
    <property type="entry name" value="HP"/>
    <property type="match status" value="1"/>
</dbReference>
<dbReference type="PANTHER" id="PTHR20935">
    <property type="entry name" value="PHOSPHOGLYCERATE MUTASE-RELATED"/>
    <property type="match status" value="1"/>
</dbReference>
<gene>
    <name evidence="2" type="ORF">J2W88_002685</name>
    <name evidence="3" type="ORF">J2W93_003473</name>
</gene>
<dbReference type="GO" id="GO:0016787">
    <property type="term" value="F:hydrolase activity"/>
    <property type="evidence" value="ECO:0007669"/>
    <property type="project" value="UniProtKB-KW"/>
</dbReference>
<evidence type="ECO:0000313" key="2">
    <source>
        <dbReference type="EMBL" id="MDR6767404.1"/>
    </source>
</evidence>
<proteinExistence type="predicted"/>
<evidence type="ECO:0000313" key="3">
    <source>
        <dbReference type="EMBL" id="MDR6838626.1"/>
    </source>
</evidence>
<dbReference type="AlphaFoldDB" id="A0AAJ2BSA6"/>
<evidence type="ECO:0000313" key="5">
    <source>
        <dbReference type="Proteomes" id="UP001253458"/>
    </source>
</evidence>
<keyword evidence="1" id="KW-0378">Hydrolase</keyword>
<dbReference type="Pfam" id="PF00300">
    <property type="entry name" value="His_Phos_1"/>
    <property type="match status" value="1"/>
</dbReference>
<name>A0AAJ2BSA6_ACIDE</name>
<organism evidence="2 5">
    <name type="scientific">Acidovorax delafieldii</name>
    <name type="common">Pseudomonas delafieldii</name>
    <dbReference type="NCBI Taxonomy" id="47920"/>
    <lineage>
        <taxon>Bacteria</taxon>
        <taxon>Pseudomonadati</taxon>
        <taxon>Pseudomonadota</taxon>
        <taxon>Betaproteobacteria</taxon>
        <taxon>Burkholderiales</taxon>
        <taxon>Comamonadaceae</taxon>
        <taxon>Acidovorax</taxon>
    </lineage>
</organism>
<dbReference type="InterPro" id="IPR051021">
    <property type="entry name" value="Mito_Ser/Thr_phosphatase"/>
</dbReference>
<dbReference type="Proteomes" id="UP001253458">
    <property type="component" value="Unassembled WGS sequence"/>
</dbReference>
<dbReference type="Gene3D" id="3.40.50.1240">
    <property type="entry name" value="Phosphoglycerate mutase-like"/>
    <property type="match status" value="1"/>
</dbReference>
<dbReference type="SUPFAM" id="SSF53254">
    <property type="entry name" value="Phosphoglycerate mutase-like"/>
    <property type="match status" value="1"/>
</dbReference>
<dbReference type="InterPro" id="IPR013078">
    <property type="entry name" value="His_Pase_superF_clade-1"/>
</dbReference>
<sequence>MLALSPAIALRGSPPVCRATVGACVLAVAAGWPGGCSAQDQDFQETLVSPALLAQMRRGGFVLYLRHGATDSSRVDQAPQVDLNDCNTQRVLSDAGRQQARELGVTLQRARIPVGEVIHSPLCRARESAQLTFATQPQLLRAEPLLAYTANLTSEQKKPVIAATRALVSTPVPAGTNRVIVAHAPNMADLMGYFVKPEGTMVVLRPLGQSRFEYLGSIPPSHWAALLPASSKR</sequence>
<dbReference type="InterPro" id="IPR029033">
    <property type="entry name" value="His_PPase_superfam"/>
</dbReference>